<dbReference type="Proteomes" id="UP001479520">
    <property type="component" value="Chromosome"/>
</dbReference>
<evidence type="ECO:0008006" key="5">
    <source>
        <dbReference type="Google" id="ProtNLM"/>
    </source>
</evidence>
<evidence type="ECO:0000256" key="2">
    <source>
        <dbReference type="SAM" id="SignalP"/>
    </source>
</evidence>
<feature type="compositionally biased region" description="Basic and acidic residues" evidence="1">
    <location>
        <begin position="45"/>
        <end position="77"/>
    </location>
</feature>
<reference evidence="3 4" key="1">
    <citation type="submission" date="2024-04" db="EMBL/GenBank/DDBJ databases">
        <title>Dissimilatory iodate-reducing microorganisms contribute to the enrichment of iodine in groundwater.</title>
        <authorList>
            <person name="Jiang Z."/>
        </authorList>
    </citation>
    <scope>NUCLEOTIDE SEQUENCE [LARGE SCALE GENOMIC DNA]</scope>
    <source>
        <strain evidence="3 4">NCP973</strain>
    </source>
</reference>
<keyword evidence="4" id="KW-1185">Reference proteome</keyword>
<proteinExistence type="predicted"/>
<evidence type="ECO:0000256" key="1">
    <source>
        <dbReference type="SAM" id="MobiDB-lite"/>
    </source>
</evidence>
<gene>
    <name evidence="3" type="ORF">AADV58_05510</name>
</gene>
<organism evidence="3 4">
    <name type="scientific">Azonexus hydrophilus</name>
    <dbReference type="NCBI Taxonomy" id="418702"/>
    <lineage>
        <taxon>Bacteria</taxon>
        <taxon>Pseudomonadati</taxon>
        <taxon>Pseudomonadota</taxon>
        <taxon>Betaproteobacteria</taxon>
        <taxon>Rhodocyclales</taxon>
        <taxon>Azonexaceae</taxon>
        <taxon>Azonexus</taxon>
    </lineage>
</organism>
<sequence>MLSQSKLLISLVTAGLLLSSGGAFAADPVAEPIFGSQLMTEQERVEHRNAMRSARTEEERAAVRAKHHEQMVQRAQERGVTLPATPPEQRPYAGPRGGMGPGMNAGGQGMGPGRGRQ</sequence>
<evidence type="ECO:0000313" key="4">
    <source>
        <dbReference type="Proteomes" id="UP001479520"/>
    </source>
</evidence>
<protein>
    <recommendedName>
        <fullName evidence="5">DUF4148 domain-containing protein</fullName>
    </recommendedName>
</protein>
<keyword evidence="2" id="KW-0732">Signal</keyword>
<feature type="region of interest" description="Disordered" evidence="1">
    <location>
        <begin position="45"/>
        <end position="117"/>
    </location>
</feature>
<feature type="compositionally biased region" description="Gly residues" evidence="1">
    <location>
        <begin position="95"/>
        <end position="117"/>
    </location>
</feature>
<accession>A0ABZ2XL62</accession>
<dbReference type="RefSeq" id="WP_341744270.1">
    <property type="nucleotide sequence ID" value="NZ_CP151406.1"/>
</dbReference>
<feature type="signal peptide" evidence="2">
    <location>
        <begin position="1"/>
        <end position="25"/>
    </location>
</feature>
<dbReference type="EMBL" id="CP151406">
    <property type="protein sequence ID" value="WZJ22607.1"/>
    <property type="molecule type" value="Genomic_DNA"/>
</dbReference>
<evidence type="ECO:0000313" key="3">
    <source>
        <dbReference type="EMBL" id="WZJ22607.1"/>
    </source>
</evidence>
<feature type="chain" id="PRO_5045585546" description="DUF4148 domain-containing protein" evidence="2">
    <location>
        <begin position="26"/>
        <end position="117"/>
    </location>
</feature>
<name>A0ABZ2XL62_9RHOO</name>